<dbReference type="SMART" id="SM00331">
    <property type="entry name" value="PP2C_SIG"/>
    <property type="match status" value="1"/>
</dbReference>
<evidence type="ECO:0000256" key="2">
    <source>
        <dbReference type="ARBA" id="ARBA00048336"/>
    </source>
</evidence>
<feature type="region of interest" description="Disordered" evidence="4">
    <location>
        <begin position="304"/>
        <end position="324"/>
    </location>
</feature>
<evidence type="ECO:0000256" key="4">
    <source>
        <dbReference type="SAM" id="MobiDB-lite"/>
    </source>
</evidence>
<keyword evidence="3" id="KW-0460">Magnesium</keyword>
<feature type="region of interest" description="Disordered" evidence="4">
    <location>
        <begin position="1"/>
        <end position="23"/>
    </location>
</feature>
<dbReference type="PANTHER" id="PTHR12320">
    <property type="entry name" value="PROTEIN PHOSPHATASE 2C"/>
    <property type="match status" value="1"/>
</dbReference>
<dbReference type="GO" id="GO:0004722">
    <property type="term" value="F:protein serine/threonine phosphatase activity"/>
    <property type="evidence" value="ECO:0007669"/>
    <property type="project" value="UniProtKB-EC"/>
</dbReference>
<sequence>MGNVHGRRSPRSTTTNHAQEIKPSAKNAAMETLEPIQQTLGEIDKRIPDALRAAFGLEKRASCSSEDAIASFFALYLEPPHHRERRERDGEEPRALRMNWASCYAPRHNEDAHFGHDEAGVVGVADGVGGYRKKGVDAGAFSRGLMTSAFLQVLATESGTPVCPYTLLERAYEETVASAAKGGSTAVILSLAGTALKWAFIGDSAFAVFRDGRLVHRSQRQQRRFNCPFQLKATGKGERVNKADVGQMAVRHGDVVVLGTDGLFDNMFDAELEVVVRMGMALGFSPKNMADVVAGIAYEMSTSKTRDSPYSADSRRLQGDQRRGGKPDDITVVVAFIVSLYS</sequence>
<reference evidence="6 7" key="1">
    <citation type="submission" date="2017-09" db="EMBL/GenBank/DDBJ databases">
        <authorList>
            <consortium name="International Durum Wheat Genome Sequencing Consortium (IDWGSC)"/>
            <person name="Milanesi L."/>
        </authorList>
    </citation>
    <scope>NUCLEOTIDE SEQUENCE [LARGE SCALE GENOMIC DNA]</scope>
    <source>
        <strain evidence="7">cv. Svevo</strain>
    </source>
</reference>
<keyword evidence="3" id="KW-0479">Metal-binding</keyword>
<organism evidence="6 7">
    <name type="scientific">Triticum turgidum subsp. durum</name>
    <name type="common">Durum wheat</name>
    <name type="synonym">Triticum durum</name>
    <dbReference type="NCBI Taxonomy" id="4567"/>
    <lineage>
        <taxon>Eukaryota</taxon>
        <taxon>Viridiplantae</taxon>
        <taxon>Streptophyta</taxon>
        <taxon>Embryophyta</taxon>
        <taxon>Tracheophyta</taxon>
        <taxon>Spermatophyta</taxon>
        <taxon>Magnoliopsida</taxon>
        <taxon>Liliopsida</taxon>
        <taxon>Poales</taxon>
        <taxon>Poaceae</taxon>
        <taxon>BOP clade</taxon>
        <taxon>Pooideae</taxon>
        <taxon>Triticodae</taxon>
        <taxon>Triticeae</taxon>
        <taxon>Triticinae</taxon>
        <taxon>Triticum</taxon>
    </lineage>
</organism>
<evidence type="ECO:0000313" key="6">
    <source>
        <dbReference type="EMBL" id="VAI58835.1"/>
    </source>
</evidence>
<dbReference type="Gene3D" id="3.60.40.10">
    <property type="entry name" value="PPM-type phosphatase domain"/>
    <property type="match status" value="1"/>
</dbReference>
<comment type="catalytic activity">
    <reaction evidence="1 3">
        <text>O-phospho-L-seryl-[protein] + H2O = L-seryl-[protein] + phosphate</text>
        <dbReference type="Rhea" id="RHEA:20629"/>
        <dbReference type="Rhea" id="RHEA-COMP:9863"/>
        <dbReference type="Rhea" id="RHEA-COMP:11604"/>
        <dbReference type="ChEBI" id="CHEBI:15377"/>
        <dbReference type="ChEBI" id="CHEBI:29999"/>
        <dbReference type="ChEBI" id="CHEBI:43474"/>
        <dbReference type="ChEBI" id="CHEBI:83421"/>
        <dbReference type="EC" id="3.1.3.16"/>
    </reaction>
</comment>
<protein>
    <recommendedName>
        <fullName evidence="3">Protein phosphatase</fullName>
        <ecNumber evidence="3">3.1.3.16</ecNumber>
    </recommendedName>
</protein>
<dbReference type="InterPro" id="IPR039123">
    <property type="entry name" value="PPTC7"/>
</dbReference>
<dbReference type="SUPFAM" id="SSF81606">
    <property type="entry name" value="PP2C-like"/>
    <property type="match status" value="1"/>
</dbReference>
<keyword evidence="3" id="KW-0378">Hydrolase</keyword>
<comment type="catalytic activity">
    <reaction evidence="2 3">
        <text>O-phospho-L-threonyl-[protein] + H2O = L-threonyl-[protein] + phosphate</text>
        <dbReference type="Rhea" id="RHEA:47004"/>
        <dbReference type="Rhea" id="RHEA-COMP:11060"/>
        <dbReference type="Rhea" id="RHEA-COMP:11605"/>
        <dbReference type="ChEBI" id="CHEBI:15377"/>
        <dbReference type="ChEBI" id="CHEBI:30013"/>
        <dbReference type="ChEBI" id="CHEBI:43474"/>
        <dbReference type="ChEBI" id="CHEBI:61977"/>
        <dbReference type="EC" id="3.1.3.16"/>
    </reaction>
</comment>
<keyword evidence="3" id="KW-0464">Manganese</keyword>
<dbReference type="AlphaFoldDB" id="A0A9R0YQS9"/>
<feature type="compositionally biased region" description="Basic residues" evidence="4">
    <location>
        <begin position="1"/>
        <end position="10"/>
    </location>
</feature>
<feature type="domain" description="PPM-type phosphatase" evidence="5">
    <location>
        <begin position="95"/>
        <end position="337"/>
    </location>
</feature>
<keyword evidence="7" id="KW-1185">Reference proteome</keyword>
<comment type="similarity">
    <text evidence="3">Belongs to the PP2C family.</text>
</comment>
<evidence type="ECO:0000259" key="5">
    <source>
        <dbReference type="PROSITE" id="PS51746"/>
    </source>
</evidence>
<evidence type="ECO:0000256" key="1">
    <source>
        <dbReference type="ARBA" id="ARBA00047761"/>
    </source>
</evidence>
<dbReference type="InterPro" id="IPR001932">
    <property type="entry name" value="PPM-type_phosphatase-like_dom"/>
</dbReference>
<evidence type="ECO:0000313" key="7">
    <source>
        <dbReference type="Proteomes" id="UP000324705"/>
    </source>
</evidence>
<dbReference type="SMART" id="SM00332">
    <property type="entry name" value="PP2Cc"/>
    <property type="match status" value="1"/>
</dbReference>
<accession>A0A9R0YQS9</accession>
<feature type="compositionally biased region" description="Basic and acidic residues" evidence="4">
    <location>
        <begin position="313"/>
        <end position="324"/>
    </location>
</feature>
<dbReference type="PANTHER" id="PTHR12320:SF81">
    <property type="entry name" value="PROTEIN PHOSPHATASE 2C 23-RELATED"/>
    <property type="match status" value="1"/>
</dbReference>
<dbReference type="PROSITE" id="PS51746">
    <property type="entry name" value="PPM_2"/>
    <property type="match status" value="1"/>
</dbReference>
<keyword evidence="3" id="KW-0904">Protein phosphatase</keyword>
<dbReference type="InterPro" id="IPR036457">
    <property type="entry name" value="PPM-type-like_dom_sf"/>
</dbReference>
<comment type="cofactor">
    <cofactor evidence="3">
        <name>Mn(2+)</name>
        <dbReference type="ChEBI" id="CHEBI:29035"/>
    </cofactor>
</comment>
<gene>
    <name evidence="6" type="ORF">TRITD_6Bv1G137000</name>
</gene>
<dbReference type="Proteomes" id="UP000324705">
    <property type="component" value="Chromosome 6B"/>
</dbReference>
<dbReference type="OMA" id="EAARCTY"/>
<dbReference type="EMBL" id="LT934122">
    <property type="protein sequence ID" value="VAI58835.1"/>
    <property type="molecule type" value="Genomic_DNA"/>
</dbReference>
<comment type="cofactor">
    <cofactor evidence="3">
        <name>Mg(2+)</name>
        <dbReference type="ChEBI" id="CHEBI:18420"/>
    </cofactor>
</comment>
<dbReference type="EC" id="3.1.3.16" evidence="3"/>
<dbReference type="Gramene" id="TRITD6Bv1G137000.1">
    <property type="protein sequence ID" value="TRITD6Bv1G137000.1"/>
    <property type="gene ID" value="TRITD6Bv1G137000"/>
</dbReference>
<name>A0A9R0YQS9_TRITD</name>
<dbReference type="GO" id="GO:0046872">
    <property type="term" value="F:metal ion binding"/>
    <property type="evidence" value="ECO:0007669"/>
    <property type="project" value="UniProtKB-UniRule"/>
</dbReference>
<proteinExistence type="inferred from homology"/>
<evidence type="ECO:0000256" key="3">
    <source>
        <dbReference type="RuleBase" id="RU366020"/>
    </source>
</evidence>